<comment type="caution">
    <text evidence="8">The sequence shown here is derived from an EMBL/GenBank/DDBJ whole genome shotgun (WGS) entry which is preliminary data.</text>
</comment>
<keyword evidence="3 6" id="KW-0658">Purine biosynthesis</keyword>
<feature type="binding site" evidence="6">
    <location>
        <begin position="14"/>
        <end position="16"/>
    </location>
    <ligand>
        <name>N(1)-(5-phospho-beta-D-ribosyl)glycinamide</name>
        <dbReference type="ChEBI" id="CHEBI:143788"/>
    </ligand>
</feature>
<dbReference type="GO" id="GO:0004644">
    <property type="term" value="F:phosphoribosylglycinamide formyltransferase activity"/>
    <property type="evidence" value="ECO:0007669"/>
    <property type="project" value="UniProtKB-UniRule"/>
</dbReference>
<dbReference type="Gene3D" id="3.40.50.170">
    <property type="entry name" value="Formyl transferase, N-terminal domain"/>
    <property type="match status" value="1"/>
</dbReference>
<comment type="catalytic activity">
    <reaction evidence="5 6">
        <text>N(1)-(5-phospho-beta-D-ribosyl)glycinamide + (6R)-10-formyltetrahydrofolate = N(2)-formyl-N(1)-(5-phospho-beta-D-ribosyl)glycinamide + (6S)-5,6,7,8-tetrahydrofolate + H(+)</text>
        <dbReference type="Rhea" id="RHEA:15053"/>
        <dbReference type="ChEBI" id="CHEBI:15378"/>
        <dbReference type="ChEBI" id="CHEBI:57453"/>
        <dbReference type="ChEBI" id="CHEBI:143788"/>
        <dbReference type="ChEBI" id="CHEBI:147286"/>
        <dbReference type="ChEBI" id="CHEBI:195366"/>
        <dbReference type="EC" id="2.1.2.2"/>
    </reaction>
</comment>
<dbReference type="InterPro" id="IPR002376">
    <property type="entry name" value="Formyl_transf_N"/>
</dbReference>
<dbReference type="EMBL" id="JAYKOT010000003">
    <property type="protein sequence ID" value="MEB3429900.1"/>
    <property type="molecule type" value="Genomic_DNA"/>
</dbReference>
<comment type="function">
    <text evidence="6">Catalyzes the transfer of a formyl group from 10-formyltetrahydrofolate to 5-phospho-ribosyl-glycinamide (GAR), producing 5-phospho-ribosyl-N-formylglycinamide (FGAR) and tetrahydrofolate.</text>
</comment>
<gene>
    <name evidence="6 8" type="primary">purN</name>
    <name evidence="8" type="ORF">VLK81_07755</name>
</gene>
<dbReference type="PANTHER" id="PTHR43369">
    <property type="entry name" value="PHOSPHORIBOSYLGLYCINAMIDE FORMYLTRANSFERASE"/>
    <property type="match status" value="1"/>
</dbReference>
<evidence type="ECO:0000256" key="3">
    <source>
        <dbReference type="ARBA" id="ARBA00022755"/>
    </source>
</evidence>
<dbReference type="EC" id="2.1.2.2" evidence="6"/>
<dbReference type="InterPro" id="IPR001555">
    <property type="entry name" value="GART_AS"/>
</dbReference>
<dbReference type="InterPro" id="IPR036477">
    <property type="entry name" value="Formyl_transf_N_sf"/>
</dbReference>
<dbReference type="Pfam" id="PF00551">
    <property type="entry name" value="Formyl_trans_N"/>
    <property type="match status" value="1"/>
</dbReference>
<evidence type="ECO:0000256" key="2">
    <source>
        <dbReference type="ARBA" id="ARBA00022679"/>
    </source>
</evidence>
<evidence type="ECO:0000256" key="4">
    <source>
        <dbReference type="ARBA" id="ARBA00038440"/>
    </source>
</evidence>
<feature type="domain" description="Formyl transferase N-terminal" evidence="7">
    <location>
        <begin position="4"/>
        <end position="181"/>
    </location>
</feature>
<dbReference type="PROSITE" id="PS00373">
    <property type="entry name" value="GART"/>
    <property type="match status" value="1"/>
</dbReference>
<dbReference type="Proteomes" id="UP001357733">
    <property type="component" value="Unassembled WGS sequence"/>
</dbReference>
<comment type="pathway">
    <text evidence="1 6">Purine metabolism; IMP biosynthesis via de novo pathway; N(2)-formyl-N(1)-(5-phospho-D-ribosyl)glycinamide from N(1)-(5-phospho-D-ribosyl)glycinamide (10-formyl THF route): step 1/1.</text>
</comment>
<feature type="binding site" evidence="6">
    <location>
        <position position="101"/>
    </location>
    <ligand>
        <name>(6R)-10-formyltetrahydrofolate</name>
        <dbReference type="ChEBI" id="CHEBI:195366"/>
    </ligand>
</feature>
<evidence type="ECO:0000256" key="1">
    <source>
        <dbReference type="ARBA" id="ARBA00005054"/>
    </source>
</evidence>
<organism evidence="8 9">
    <name type="scientific">Citroniella saccharovorans</name>
    <dbReference type="NCBI Taxonomy" id="2053367"/>
    <lineage>
        <taxon>Bacteria</taxon>
        <taxon>Bacillati</taxon>
        <taxon>Bacillota</taxon>
        <taxon>Tissierellia</taxon>
        <taxon>Tissierellales</taxon>
        <taxon>Peptoniphilaceae</taxon>
        <taxon>Citroniella</taxon>
    </lineage>
</organism>
<proteinExistence type="inferred from homology"/>
<dbReference type="PANTHER" id="PTHR43369:SF2">
    <property type="entry name" value="PHOSPHORIBOSYLGLYCINAMIDE FORMYLTRANSFERASE"/>
    <property type="match status" value="1"/>
</dbReference>
<dbReference type="AlphaFoldDB" id="A0AAW9MZ74"/>
<dbReference type="GO" id="GO:0006189">
    <property type="term" value="P:'de novo' IMP biosynthetic process"/>
    <property type="evidence" value="ECO:0007669"/>
    <property type="project" value="UniProtKB-UniRule"/>
</dbReference>
<evidence type="ECO:0000259" key="7">
    <source>
        <dbReference type="Pfam" id="PF00551"/>
    </source>
</evidence>
<dbReference type="SUPFAM" id="SSF53328">
    <property type="entry name" value="Formyltransferase"/>
    <property type="match status" value="1"/>
</dbReference>
<dbReference type="GO" id="GO:0005829">
    <property type="term" value="C:cytosol"/>
    <property type="evidence" value="ECO:0007669"/>
    <property type="project" value="TreeGrafter"/>
</dbReference>
<sequence>MEIKNLAIFISGSGTNLQEIIDKSRNGYLKANIKLVVSDNENAYGLKRAKNAKIDTFIVKKNYKELLSELDKREIDLIVLAGFLSIVPKDFIDSFKGHILNIHPSLIPKYCGKGMYGSKVHELVLENKEGISGVTVHFVDDKIDHGTIIARDFVPVYNSDKLEDLERRIHKTEHRIYPRIIKTLLEGDIIEK</sequence>
<name>A0AAW9MZ74_9FIRM</name>
<dbReference type="CDD" id="cd08645">
    <property type="entry name" value="FMT_core_GART"/>
    <property type="match status" value="1"/>
</dbReference>
<comment type="caution">
    <text evidence="6">Lacks conserved residue(s) required for the propagation of feature annotation.</text>
</comment>
<dbReference type="HAMAP" id="MF_01930">
    <property type="entry name" value="PurN"/>
    <property type="match status" value="1"/>
</dbReference>
<dbReference type="NCBIfam" id="TIGR00639">
    <property type="entry name" value="PurN"/>
    <property type="match status" value="1"/>
</dbReference>
<comment type="similarity">
    <text evidence="4 6">Belongs to the GART family.</text>
</comment>
<feature type="active site" description="Proton donor" evidence="6">
    <location>
        <position position="103"/>
    </location>
</feature>
<evidence type="ECO:0000313" key="9">
    <source>
        <dbReference type="Proteomes" id="UP001357733"/>
    </source>
</evidence>
<keyword evidence="9" id="KW-1185">Reference proteome</keyword>
<protein>
    <recommendedName>
        <fullName evidence="6">Phosphoribosylglycinamide formyltransferase</fullName>
        <ecNumber evidence="6">2.1.2.2</ecNumber>
    </recommendedName>
    <alternativeName>
        <fullName evidence="6">5'-phosphoribosylglycinamide transformylase</fullName>
    </alternativeName>
    <alternativeName>
        <fullName evidence="6">GAR transformylase</fullName>
        <shortName evidence="6">GART</shortName>
    </alternativeName>
</protein>
<evidence type="ECO:0000313" key="8">
    <source>
        <dbReference type="EMBL" id="MEB3429900.1"/>
    </source>
</evidence>
<dbReference type="RefSeq" id="WP_324620054.1">
    <property type="nucleotide sequence ID" value="NZ_JAYKOT010000003.1"/>
</dbReference>
<evidence type="ECO:0000256" key="6">
    <source>
        <dbReference type="HAMAP-Rule" id="MF_01930"/>
    </source>
</evidence>
<reference evidence="8 9" key="1">
    <citation type="submission" date="2024-01" db="EMBL/GenBank/DDBJ databases">
        <title>Complete genome sequence of Citroniella saccharovorans strain M6.X9, isolated from human fecal sample.</title>
        <authorList>
            <person name="Cheng G."/>
            <person name="Westerholm M."/>
            <person name="Schnurer A."/>
        </authorList>
    </citation>
    <scope>NUCLEOTIDE SEQUENCE [LARGE SCALE GENOMIC DNA]</scope>
    <source>
        <strain evidence="8 9">DSM 29873</strain>
    </source>
</reference>
<dbReference type="InterPro" id="IPR004607">
    <property type="entry name" value="GART"/>
</dbReference>
<keyword evidence="2 6" id="KW-0808">Transferase</keyword>
<accession>A0AAW9MZ74</accession>
<feature type="site" description="Raises pKa of active site His" evidence="6">
    <location>
        <position position="144"/>
    </location>
</feature>
<feature type="binding site" evidence="6">
    <location>
        <position position="64"/>
    </location>
    <ligand>
        <name>(6R)-10-formyltetrahydrofolate</name>
        <dbReference type="ChEBI" id="CHEBI:195366"/>
    </ligand>
</feature>
<evidence type="ECO:0000256" key="5">
    <source>
        <dbReference type="ARBA" id="ARBA00047664"/>
    </source>
</evidence>